<reference evidence="3 4" key="1">
    <citation type="submission" date="2019-08" db="EMBL/GenBank/DDBJ databases">
        <authorList>
            <person name="Peeters C."/>
        </authorList>
    </citation>
    <scope>NUCLEOTIDE SEQUENCE [LARGE SCALE GENOMIC DNA]</scope>
    <source>
        <strain evidence="3 4">LMG 20603</strain>
    </source>
</reference>
<feature type="domain" description="Ferrous iron transporter FeoA-like" evidence="2">
    <location>
        <begin position="1"/>
        <end position="77"/>
    </location>
</feature>
<organism evidence="3 4">
    <name type="scientific">Pandoraea bronchicola</name>
    <dbReference type="NCBI Taxonomy" id="2508287"/>
    <lineage>
        <taxon>Bacteria</taxon>
        <taxon>Pseudomonadati</taxon>
        <taxon>Pseudomonadota</taxon>
        <taxon>Betaproteobacteria</taxon>
        <taxon>Burkholderiales</taxon>
        <taxon>Burkholderiaceae</taxon>
        <taxon>Pandoraea</taxon>
    </lineage>
</organism>
<evidence type="ECO:0000259" key="2">
    <source>
        <dbReference type="SMART" id="SM00899"/>
    </source>
</evidence>
<dbReference type="Pfam" id="PF04023">
    <property type="entry name" value="FeoA"/>
    <property type="match status" value="1"/>
</dbReference>
<dbReference type="AlphaFoldDB" id="A0A5E5BPL3"/>
<dbReference type="EMBL" id="CABPST010000001">
    <property type="protein sequence ID" value="VVE86250.1"/>
    <property type="molecule type" value="Genomic_DNA"/>
</dbReference>
<dbReference type="GO" id="GO:0046914">
    <property type="term" value="F:transition metal ion binding"/>
    <property type="evidence" value="ECO:0007669"/>
    <property type="project" value="InterPro"/>
</dbReference>
<evidence type="ECO:0000313" key="4">
    <source>
        <dbReference type="Proteomes" id="UP000382040"/>
    </source>
</evidence>
<dbReference type="OrthoDB" id="559009at2"/>
<evidence type="ECO:0000256" key="1">
    <source>
        <dbReference type="ARBA" id="ARBA00023004"/>
    </source>
</evidence>
<dbReference type="InterPro" id="IPR052713">
    <property type="entry name" value="FeoA"/>
</dbReference>
<name>A0A5E5BPL3_9BURK</name>
<keyword evidence="1" id="KW-0408">Iron</keyword>
<protein>
    <submittedName>
        <fullName evidence="3">Fe2+ transport system protein A</fullName>
    </submittedName>
</protein>
<dbReference type="SUPFAM" id="SSF50037">
    <property type="entry name" value="C-terminal domain of transcriptional repressors"/>
    <property type="match status" value="1"/>
</dbReference>
<accession>A0A5E5BPL3</accession>
<dbReference type="PANTHER" id="PTHR42954">
    <property type="entry name" value="FE(2+) TRANSPORT PROTEIN A"/>
    <property type="match status" value="1"/>
</dbReference>
<proteinExistence type="predicted"/>
<sequence>MQLSELKKGNTATVVSVVDQAPPDAVARRLRELGFVAGEPVRVVALALWGGNPMVVQVGSTRFALRRDEAARVQVELG</sequence>
<gene>
    <name evidence="3" type="ORF">PBR20603_00169</name>
</gene>
<dbReference type="InterPro" id="IPR008988">
    <property type="entry name" value="Transcriptional_repressor_C"/>
</dbReference>
<dbReference type="RefSeq" id="WP_150557671.1">
    <property type="nucleotide sequence ID" value="NZ_CABPST010000001.1"/>
</dbReference>
<dbReference type="SMART" id="SM00899">
    <property type="entry name" value="FeoA"/>
    <property type="match status" value="1"/>
</dbReference>
<dbReference type="InterPro" id="IPR007167">
    <property type="entry name" value="Fe-transptr_FeoA-like"/>
</dbReference>
<dbReference type="Proteomes" id="UP000382040">
    <property type="component" value="Unassembled WGS sequence"/>
</dbReference>
<dbReference type="InterPro" id="IPR038157">
    <property type="entry name" value="FeoA_core_dom"/>
</dbReference>
<keyword evidence="4" id="KW-1185">Reference proteome</keyword>
<evidence type="ECO:0000313" key="3">
    <source>
        <dbReference type="EMBL" id="VVE86250.1"/>
    </source>
</evidence>
<dbReference type="Gene3D" id="2.30.30.90">
    <property type="match status" value="1"/>
</dbReference>
<dbReference type="PANTHER" id="PTHR42954:SF2">
    <property type="entry name" value="FE(2+) TRANSPORT PROTEIN A"/>
    <property type="match status" value="1"/>
</dbReference>